<organism evidence="7 8">
    <name type="scientific">Microbacter margulisiae</name>
    <dbReference type="NCBI Taxonomy" id="1350067"/>
    <lineage>
        <taxon>Bacteria</taxon>
        <taxon>Pseudomonadati</taxon>
        <taxon>Bacteroidota</taxon>
        <taxon>Bacteroidia</taxon>
        <taxon>Bacteroidales</taxon>
        <taxon>Porphyromonadaceae</taxon>
        <taxon>Microbacter</taxon>
    </lineage>
</organism>
<dbReference type="GO" id="GO:0008234">
    <property type="term" value="F:cysteine-type peptidase activity"/>
    <property type="evidence" value="ECO:0007669"/>
    <property type="project" value="UniProtKB-KW"/>
</dbReference>
<dbReference type="Gene3D" id="2.30.30.40">
    <property type="entry name" value="SH3 Domains"/>
    <property type="match status" value="2"/>
</dbReference>
<dbReference type="Pfam" id="PF18348">
    <property type="entry name" value="SH3_16"/>
    <property type="match status" value="1"/>
</dbReference>
<evidence type="ECO:0000313" key="7">
    <source>
        <dbReference type="EMBL" id="MBB3188203.1"/>
    </source>
</evidence>
<keyword evidence="3" id="KW-0378">Hydrolase</keyword>
<dbReference type="Proteomes" id="UP000544222">
    <property type="component" value="Unassembled WGS sequence"/>
</dbReference>
<dbReference type="GO" id="GO:0006508">
    <property type="term" value="P:proteolysis"/>
    <property type="evidence" value="ECO:0007669"/>
    <property type="project" value="UniProtKB-KW"/>
</dbReference>
<feature type="chain" id="PRO_5031304777" evidence="5">
    <location>
        <begin position="20"/>
        <end position="318"/>
    </location>
</feature>
<keyword evidence="2" id="KW-0645">Protease</keyword>
<dbReference type="PANTHER" id="PTHR47053">
    <property type="entry name" value="MUREIN DD-ENDOPEPTIDASE MEPH-RELATED"/>
    <property type="match status" value="1"/>
</dbReference>
<dbReference type="InterPro" id="IPR038765">
    <property type="entry name" value="Papain-like_cys_pep_sf"/>
</dbReference>
<evidence type="ECO:0000256" key="1">
    <source>
        <dbReference type="ARBA" id="ARBA00007074"/>
    </source>
</evidence>
<dbReference type="RefSeq" id="WP_183413975.1">
    <property type="nucleotide sequence ID" value="NZ_JACHYB010000002.1"/>
</dbReference>
<evidence type="ECO:0000313" key="8">
    <source>
        <dbReference type="Proteomes" id="UP000544222"/>
    </source>
</evidence>
<dbReference type="InterPro" id="IPR041382">
    <property type="entry name" value="SH3_16"/>
</dbReference>
<dbReference type="InterPro" id="IPR000064">
    <property type="entry name" value="NLP_P60_dom"/>
</dbReference>
<evidence type="ECO:0000256" key="4">
    <source>
        <dbReference type="ARBA" id="ARBA00022807"/>
    </source>
</evidence>
<dbReference type="Pfam" id="PF00877">
    <property type="entry name" value="NLPC_P60"/>
    <property type="match status" value="1"/>
</dbReference>
<reference evidence="7 8" key="1">
    <citation type="submission" date="2020-08" db="EMBL/GenBank/DDBJ databases">
        <title>Genomic Encyclopedia of Type Strains, Phase IV (KMG-IV): sequencing the most valuable type-strain genomes for metagenomic binning, comparative biology and taxonomic classification.</title>
        <authorList>
            <person name="Goeker M."/>
        </authorList>
    </citation>
    <scope>NUCLEOTIDE SEQUENCE [LARGE SCALE GENOMIC DNA]</scope>
    <source>
        <strain evidence="7 8">DSM 27471</strain>
    </source>
</reference>
<comment type="similarity">
    <text evidence="1">Belongs to the peptidase C40 family.</text>
</comment>
<dbReference type="EMBL" id="JACHYB010000002">
    <property type="protein sequence ID" value="MBB3188203.1"/>
    <property type="molecule type" value="Genomic_DNA"/>
</dbReference>
<feature type="signal peptide" evidence="5">
    <location>
        <begin position="1"/>
        <end position="19"/>
    </location>
</feature>
<evidence type="ECO:0000256" key="5">
    <source>
        <dbReference type="SAM" id="SignalP"/>
    </source>
</evidence>
<keyword evidence="4" id="KW-0788">Thiol protease</keyword>
<evidence type="ECO:0000256" key="3">
    <source>
        <dbReference type="ARBA" id="ARBA00022801"/>
    </source>
</evidence>
<evidence type="ECO:0000256" key="2">
    <source>
        <dbReference type="ARBA" id="ARBA00022670"/>
    </source>
</evidence>
<name>A0A7W5DU05_9PORP</name>
<proteinExistence type="inferred from homology"/>
<dbReference type="Gene3D" id="3.90.1720.10">
    <property type="entry name" value="endopeptidase domain like (from Nostoc punctiforme)"/>
    <property type="match status" value="1"/>
</dbReference>
<protein>
    <submittedName>
        <fullName evidence="7">SH3-like domain-containing protein</fullName>
    </submittedName>
</protein>
<dbReference type="PANTHER" id="PTHR47053:SF1">
    <property type="entry name" value="MUREIN DD-ENDOPEPTIDASE MEPH-RELATED"/>
    <property type="match status" value="1"/>
</dbReference>
<keyword evidence="8" id="KW-1185">Reference proteome</keyword>
<feature type="domain" description="NlpC/P60" evidence="6">
    <location>
        <begin position="165"/>
        <end position="297"/>
    </location>
</feature>
<comment type="caution">
    <text evidence="7">The sequence shown here is derived from an EMBL/GenBank/DDBJ whole genome shotgun (WGS) entry which is preliminary data.</text>
</comment>
<dbReference type="PROSITE" id="PS51935">
    <property type="entry name" value="NLPC_P60"/>
    <property type="match status" value="1"/>
</dbReference>
<dbReference type="InterPro" id="IPR051202">
    <property type="entry name" value="Peptidase_C40"/>
</dbReference>
<keyword evidence="5" id="KW-0732">Signal</keyword>
<accession>A0A7W5DU05</accession>
<dbReference type="SUPFAM" id="SSF54001">
    <property type="entry name" value="Cysteine proteinases"/>
    <property type="match status" value="1"/>
</dbReference>
<dbReference type="AlphaFoldDB" id="A0A7W5DU05"/>
<gene>
    <name evidence="7" type="ORF">FHX64_002401</name>
</gene>
<evidence type="ECO:0000259" key="6">
    <source>
        <dbReference type="PROSITE" id="PS51935"/>
    </source>
</evidence>
<sequence>MKNIFALCLLLSWIMAAHGQPVEYAIVTQSVINMRQNPSVAAEMGTQALMGTPVHILKTDHGWKQLMTPDGYVAWATSESVQPMSLDQYKEWNASRKVIVTHYFTVLHSEPSENSPVVSDVVWGDVIRLTGERGDYFHLLLPDGRIAFLQKSYAVPFDQWIASRQPTAGNIIATAKCFVGFPYLWGGTSIKGMDCSGFTKTCFFLNGVVLRRDAWQQAMTGDSVNISKGFSELRPGDLLFFGSKKNGKRHVSHVGLYIGNGEFIHSSGMVHISSLAPSSPKYDAYNTKRLLCARRLLTRIDKDSGIVSIARHPFYLAE</sequence>